<organism evidence="3 4">
    <name type="scientific">Micromonospora marina</name>
    <dbReference type="NCBI Taxonomy" id="307120"/>
    <lineage>
        <taxon>Bacteria</taxon>
        <taxon>Bacillati</taxon>
        <taxon>Actinomycetota</taxon>
        <taxon>Actinomycetes</taxon>
        <taxon>Micromonosporales</taxon>
        <taxon>Micromonosporaceae</taxon>
        <taxon>Micromonospora</taxon>
    </lineage>
</organism>
<dbReference type="PANTHER" id="PTHR46268:SF6">
    <property type="entry name" value="UNIVERSAL STRESS PROTEIN UP12"/>
    <property type="match status" value="1"/>
</dbReference>
<dbReference type="Proteomes" id="UP000198551">
    <property type="component" value="Unassembled WGS sequence"/>
</dbReference>
<feature type="domain" description="UspA" evidence="2">
    <location>
        <begin position="234"/>
        <end position="285"/>
    </location>
</feature>
<protein>
    <submittedName>
        <fullName evidence="3">Nucleotide-binding universal stress protein, UspA family</fullName>
    </submittedName>
</protein>
<dbReference type="InterPro" id="IPR006015">
    <property type="entry name" value="Universal_stress_UspA"/>
</dbReference>
<accession>A0A1C5A6B1</accession>
<dbReference type="SUPFAM" id="SSF52402">
    <property type="entry name" value="Adenine nucleotide alpha hydrolases-like"/>
    <property type="match status" value="2"/>
</dbReference>
<dbReference type="PRINTS" id="PR01438">
    <property type="entry name" value="UNVRSLSTRESS"/>
</dbReference>
<dbReference type="PANTHER" id="PTHR46268">
    <property type="entry name" value="STRESS RESPONSE PROTEIN NHAX"/>
    <property type="match status" value="1"/>
</dbReference>
<gene>
    <name evidence="3" type="ORF">GA0070215_12482</name>
</gene>
<dbReference type="Gene3D" id="3.40.50.12370">
    <property type="match status" value="1"/>
</dbReference>
<dbReference type="InterPro" id="IPR014729">
    <property type="entry name" value="Rossmann-like_a/b/a_fold"/>
</dbReference>
<dbReference type="Pfam" id="PF00582">
    <property type="entry name" value="Usp"/>
    <property type="match status" value="2"/>
</dbReference>
<evidence type="ECO:0000313" key="3">
    <source>
        <dbReference type="EMBL" id="SCF40611.1"/>
    </source>
</evidence>
<sequence length="293" mass="30576">MSDVRGRQVLVGYDGSPAASAAIEAGALLFPGAHAWIGHLWTPPFASEELRKRLWTGTRNINVFVEAIEREGGREADRMTAVGVMLGRAAGWDAEPLVCRSYGGEGLRLAELADEKQADVLLLGSRGLGGARAVLGSVSDMAVHYSPRPVLVVPHPLLTDEYDALAAGPVVVGWDASSGSEAALAAARRLFPEREIVLAAVDGDEGDTPAPETADGQPVTTVRVRAGGGAPGRAVADALSAVATERKASLVVVGSRGRTVVRKILLGSVAMATLHRAHRPVLVVPQSPVREAE</sequence>
<dbReference type="InterPro" id="IPR006016">
    <property type="entry name" value="UspA"/>
</dbReference>
<feature type="domain" description="UspA" evidence="2">
    <location>
        <begin position="7"/>
        <end position="154"/>
    </location>
</feature>
<evidence type="ECO:0000259" key="2">
    <source>
        <dbReference type="Pfam" id="PF00582"/>
    </source>
</evidence>
<dbReference type="EMBL" id="FMCV01000024">
    <property type="protein sequence ID" value="SCF40611.1"/>
    <property type="molecule type" value="Genomic_DNA"/>
</dbReference>
<reference evidence="4" key="1">
    <citation type="submission" date="2016-06" db="EMBL/GenBank/DDBJ databases">
        <authorList>
            <person name="Varghese N."/>
        </authorList>
    </citation>
    <scope>NUCLEOTIDE SEQUENCE [LARGE SCALE GENOMIC DNA]</scope>
    <source>
        <strain evidence="4">DSM 45555</strain>
    </source>
</reference>
<comment type="similarity">
    <text evidence="1">Belongs to the universal stress protein A family.</text>
</comment>
<dbReference type="AlphaFoldDB" id="A0A1C5A6B1"/>
<proteinExistence type="inferred from homology"/>
<keyword evidence="4" id="KW-1185">Reference proteome</keyword>
<name>A0A1C5A6B1_9ACTN</name>
<dbReference type="RefSeq" id="WP_091049828.1">
    <property type="nucleotide sequence ID" value="NZ_FMCV01000024.1"/>
</dbReference>
<evidence type="ECO:0000256" key="1">
    <source>
        <dbReference type="ARBA" id="ARBA00008791"/>
    </source>
</evidence>
<dbReference type="Gene3D" id="3.40.50.620">
    <property type="entry name" value="HUPs"/>
    <property type="match status" value="1"/>
</dbReference>
<evidence type="ECO:0000313" key="4">
    <source>
        <dbReference type="Proteomes" id="UP000198551"/>
    </source>
</evidence>